<proteinExistence type="predicted"/>
<reference evidence="1" key="1">
    <citation type="submission" date="2021-01" db="EMBL/GenBank/DDBJ databases">
        <authorList>
            <consortium name="Genoscope - CEA"/>
            <person name="William W."/>
        </authorList>
    </citation>
    <scope>NUCLEOTIDE SEQUENCE</scope>
</reference>
<name>A0A8S1MKA4_PARPR</name>
<accession>A0A8S1MKA4</accession>
<protein>
    <submittedName>
        <fullName evidence="1">Uncharacterized protein</fullName>
    </submittedName>
</protein>
<sequence>MVNQTAFLFQDASTLRINALQVLAEISKQSNKQKLSILQNSPQILLQLLEVLEHHITYNTINNCIRLEASLILKNLFSITNCQIMNDVHLNKIPINLLELMKLEEHQKVLYHQIEALYYICDQSSLEECIEIYDNGLLSFIVSNFQDIKDTQNFVLSKSLLKLTYAILKHSQYEQKLSDYFKQYNLQQCLNEIIITCKNQKIIKRTIKILNYFNI</sequence>
<dbReference type="AlphaFoldDB" id="A0A8S1MKA4"/>
<gene>
    <name evidence="1" type="ORF">PPRIM_AZ9-3.1.T0640155</name>
</gene>
<evidence type="ECO:0000313" key="1">
    <source>
        <dbReference type="EMBL" id="CAD8080768.1"/>
    </source>
</evidence>
<organism evidence="1 2">
    <name type="scientific">Paramecium primaurelia</name>
    <dbReference type="NCBI Taxonomy" id="5886"/>
    <lineage>
        <taxon>Eukaryota</taxon>
        <taxon>Sar</taxon>
        <taxon>Alveolata</taxon>
        <taxon>Ciliophora</taxon>
        <taxon>Intramacronucleata</taxon>
        <taxon>Oligohymenophorea</taxon>
        <taxon>Peniculida</taxon>
        <taxon>Parameciidae</taxon>
        <taxon>Paramecium</taxon>
    </lineage>
</organism>
<comment type="caution">
    <text evidence="1">The sequence shown here is derived from an EMBL/GenBank/DDBJ whole genome shotgun (WGS) entry which is preliminary data.</text>
</comment>
<dbReference type="Proteomes" id="UP000688137">
    <property type="component" value="Unassembled WGS sequence"/>
</dbReference>
<dbReference type="EMBL" id="CAJJDM010000066">
    <property type="protein sequence ID" value="CAD8080768.1"/>
    <property type="molecule type" value="Genomic_DNA"/>
</dbReference>
<keyword evidence="2" id="KW-1185">Reference proteome</keyword>
<evidence type="ECO:0000313" key="2">
    <source>
        <dbReference type="Proteomes" id="UP000688137"/>
    </source>
</evidence>